<dbReference type="InterPro" id="IPR011009">
    <property type="entry name" value="Kinase-like_dom_sf"/>
</dbReference>
<feature type="domain" description="Protein kinase" evidence="1">
    <location>
        <begin position="27"/>
        <end position="184"/>
    </location>
</feature>
<accession>A0A561QBF3</accession>
<reference evidence="2 3" key="1">
    <citation type="submission" date="2019-06" db="EMBL/GenBank/DDBJ databases">
        <title>Sorghum-associated microbial communities from plants grown in Nebraska, USA.</title>
        <authorList>
            <person name="Schachtman D."/>
        </authorList>
    </citation>
    <scope>NUCLEOTIDE SEQUENCE [LARGE SCALE GENOMIC DNA]</scope>
    <source>
        <strain evidence="2 3">1225</strain>
    </source>
</reference>
<keyword evidence="2" id="KW-0808">Transferase</keyword>
<dbReference type="Proteomes" id="UP000320653">
    <property type="component" value="Unassembled WGS sequence"/>
</dbReference>
<keyword evidence="3" id="KW-1185">Reference proteome</keyword>
<sequence>MTEIPSDAFYELPIPLRDQLLAFWGKAQKALNSSAGFSGEIVFLDNGDSVFPRLTCAKFPRRREDISPAERAERFLREIKLQTAAHYHPNVHWPFDVIFILGVPIAFFRRWEGDLSDFIEDPHWGDLGRLSLLIQLSAGLAHCHGRGLVHQDLKPQNIFVRDLRTTFSLPPTDLWFRLLVSTRN</sequence>
<dbReference type="InterPro" id="IPR008271">
    <property type="entry name" value="Ser/Thr_kinase_AS"/>
</dbReference>
<dbReference type="EMBL" id="VIWP01000010">
    <property type="protein sequence ID" value="TWF47706.1"/>
    <property type="molecule type" value="Genomic_DNA"/>
</dbReference>
<organism evidence="2 3">
    <name type="scientific">Neorhizobium alkalisoli</name>
    <dbReference type="NCBI Taxonomy" id="528178"/>
    <lineage>
        <taxon>Bacteria</taxon>
        <taxon>Pseudomonadati</taxon>
        <taxon>Pseudomonadota</taxon>
        <taxon>Alphaproteobacteria</taxon>
        <taxon>Hyphomicrobiales</taxon>
        <taxon>Rhizobiaceae</taxon>
        <taxon>Rhizobium/Agrobacterium group</taxon>
        <taxon>Neorhizobium</taxon>
    </lineage>
</organism>
<dbReference type="GO" id="GO:0005524">
    <property type="term" value="F:ATP binding"/>
    <property type="evidence" value="ECO:0007669"/>
    <property type="project" value="InterPro"/>
</dbReference>
<dbReference type="GO" id="GO:0004672">
    <property type="term" value="F:protein kinase activity"/>
    <property type="evidence" value="ECO:0007669"/>
    <property type="project" value="InterPro"/>
</dbReference>
<evidence type="ECO:0000313" key="2">
    <source>
        <dbReference type="EMBL" id="TWF47706.1"/>
    </source>
</evidence>
<evidence type="ECO:0000259" key="1">
    <source>
        <dbReference type="PROSITE" id="PS50011"/>
    </source>
</evidence>
<dbReference type="RefSeq" id="WP_186458412.1">
    <property type="nucleotide sequence ID" value="NZ_VIWP01000010.1"/>
</dbReference>
<protein>
    <submittedName>
        <fullName evidence="2">Protein kinase-like protein</fullName>
    </submittedName>
</protein>
<proteinExistence type="predicted"/>
<evidence type="ECO:0000313" key="3">
    <source>
        <dbReference type="Proteomes" id="UP000320653"/>
    </source>
</evidence>
<dbReference type="InterPro" id="IPR000719">
    <property type="entry name" value="Prot_kinase_dom"/>
</dbReference>
<dbReference type="PROSITE" id="PS00108">
    <property type="entry name" value="PROTEIN_KINASE_ST"/>
    <property type="match status" value="1"/>
</dbReference>
<dbReference type="SUPFAM" id="SSF56112">
    <property type="entry name" value="Protein kinase-like (PK-like)"/>
    <property type="match status" value="1"/>
</dbReference>
<gene>
    <name evidence="2" type="ORF">FHW37_1102</name>
</gene>
<dbReference type="PROSITE" id="PS50011">
    <property type="entry name" value="PROTEIN_KINASE_DOM"/>
    <property type="match status" value="1"/>
</dbReference>
<dbReference type="AlphaFoldDB" id="A0A561QBF3"/>
<dbReference type="Gene3D" id="1.10.510.10">
    <property type="entry name" value="Transferase(Phosphotransferase) domain 1"/>
    <property type="match status" value="1"/>
</dbReference>
<keyword evidence="2" id="KW-0418">Kinase</keyword>
<comment type="caution">
    <text evidence="2">The sequence shown here is derived from an EMBL/GenBank/DDBJ whole genome shotgun (WGS) entry which is preliminary data.</text>
</comment>
<name>A0A561QBF3_9HYPH</name>